<comment type="similarity">
    <text evidence="4">Belongs to the LeuD family. LeuD type 2 subfamily.</text>
</comment>
<name>A0AAN4UTE8_9RHOB</name>
<accession>A0AAN4UTE8</accession>
<evidence type="ECO:0000256" key="5">
    <source>
        <dbReference type="ARBA" id="ARBA00011271"/>
    </source>
</evidence>
<keyword evidence="7" id="KW-0456">Lyase</keyword>
<dbReference type="InterPro" id="IPR011827">
    <property type="entry name" value="LeuD_type2/HacB/DmdB"/>
</dbReference>
<dbReference type="RefSeq" id="WP_035846279.1">
    <property type="nucleotide sequence ID" value="NZ_BNAB01000012.1"/>
</dbReference>
<dbReference type="Pfam" id="PF00694">
    <property type="entry name" value="Aconitase_C"/>
    <property type="match status" value="1"/>
</dbReference>
<dbReference type="GO" id="GO:0003861">
    <property type="term" value="F:3-isopropylmalate dehydratase activity"/>
    <property type="evidence" value="ECO:0007669"/>
    <property type="project" value="UniProtKB-EC"/>
</dbReference>
<comment type="catalytic activity">
    <reaction evidence="1">
        <text>(2R,3S)-3-isopropylmalate = (2S)-2-isopropylmalate</text>
        <dbReference type="Rhea" id="RHEA:32287"/>
        <dbReference type="ChEBI" id="CHEBI:1178"/>
        <dbReference type="ChEBI" id="CHEBI:35121"/>
        <dbReference type="EC" id="4.2.1.33"/>
    </reaction>
</comment>
<evidence type="ECO:0000256" key="3">
    <source>
        <dbReference type="ARBA" id="ARBA00004729"/>
    </source>
</evidence>
<dbReference type="InterPro" id="IPR015928">
    <property type="entry name" value="Aconitase/3IPM_dehydase_swvl"/>
</dbReference>
<reference evidence="9" key="3">
    <citation type="submission" date="2023-06" db="EMBL/GenBank/DDBJ databases">
        <authorList>
            <person name="Sun Q."/>
            <person name="Zhou Y."/>
        </authorList>
    </citation>
    <scope>NUCLEOTIDE SEQUENCE</scope>
    <source>
        <strain evidence="9">CGMCC 1.10859</strain>
    </source>
</reference>
<dbReference type="NCBIfam" id="TIGR02087">
    <property type="entry name" value="LEUD_arch"/>
    <property type="match status" value="1"/>
</dbReference>
<dbReference type="InterPro" id="IPR000573">
    <property type="entry name" value="AconitaseA/IPMdHydase_ssu_swvl"/>
</dbReference>
<evidence type="ECO:0000313" key="11">
    <source>
        <dbReference type="Proteomes" id="UP000199541"/>
    </source>
</evidence>
<reference evidence="9" key="1">
    <citation type="journal article" date="2014" name="Int. J. Syst. Evol. Microbiol.">
        <title>Complete genome sequence of Corynebacterium casei LMG S-19264T (=DSM 44701T), isolated from a smear-ripened cheese.</title>
        <authorList>
            <consortium name="US DOE Joint Genome Institute (JGI-PGF)"/>
            <person name="Walter F."/>
            <person name="Albersmeier A."/>
            <person name="Kalinowski J."/>
            <person name="Ruckert C."/>
        </authorList>
    </citation>
    <scope>NUCLEOTIDE SEQUENCE</scope>
    <source>
        <strain evidence="9">CGMCC 1.10859</strain>
    </source>
</reference>
<evidence type="ECO:0000256" key="1">
    <source>
        <dbReference type="ARBA" id="ARBA00000491"/>
    </source>
</evidence>
<sequence length="161" mass="16868">MGKVWRLGDDIDTDALAPGRFMHRPIEELAQNCLIDVAPDFAKGAGAGDVIVAGRNFGMGSSREQAAQALKIRGLQGVVAESFAGIFHRNAINLGLPVFTIASGPLPAAGAEATLDVAAARLRHAGGEVVLDPLPDFLIAMIRDGGLVPHLEKRLAGEGRR</sequence>
<dbReference type="AlphaFoldDB" id="A0AAN4UTE8"/>
<evidence type="ECO:0000313" key="10">
    <source>
        <dbReference type="EMBL" id="SDX22166.1"/>
    </source>
</evidence>
<protein>
    <recommendedName>
        <fullName evidence="6">3-isopropylmalate dehydratase</fullName>
        <ecNumber evidence="6">4.2.1.33</ecNumber>
    </recommendedName>
</protein>
<dbReference type="InterPro" id="IPR033940">
    <property type="entry name" value="IPMI_Swivel"/>
</dbReference>
<dbReference type="PANTHER" id="PTHR43345">
    <property type="entry name" value="3-ISOPROPYLMALATE DEHYDRATASE SMALL SUBUNIT 2-RELATED-RELATED"/>
    <property type="match status" value="1"/>
</dbReference>
<dbReference type="PANTHER" id="PTHR43345:SF2">
    <property type="entry name" value="3-ISOPROPYLMALATE DEHYDRATASE SMALL SUBUNIT 1"/>
    <property type="match status" value="1"/>
</dbReference>
<evidence type="ECO:0000256" key="6">
    <source>
        <dbReference type="ARBA" id="ARBA00011998"/>
    </source>
</evidence>
<dbReference type="Proteomes" id="UP000199541">
    <property type="component" value="Unassembled WGS sequence"/>
</dbReference>
<comment type="subunit">
    <text evidence="5">Heterodimer of LeuC and LeuD.</text>
</comment>
<evidence type="ECO:0000313" key="9">
    <source>
        <dbReference type="EMBL" id="GHE03239.1"/>
    </source>
</evidence>
<evidence type="ECO:0000313" key="12">
    <source>
        <dbReference type="Proteomes" id="UP000634647"/>
    </source>
</evidence>
<dbReference type="InterPro" id="IPR050075">
    <property type="entry name" value="LeuD"/>
</dbReference>
<dbReference type="CDD" id="cd01577">
    <property type="entry name" value="IPMI_Swivel"/>
    <property type="match status" value="1"/>
</dbReference>
<evidence type="ECO:0000256" key="7">
    <source>
        <dbReference type="ARBA" id="ARBA00023239"/>
    </source>
</evidence>
<dbReference type="SUPFAM" id="SSF52016">
    <property type="entry name" value="LeuD/IlvD-like"/>
    <property type="match status" value="1"/>
</dbReference>
<evidence type="ECO:0000256" key="4">
    <source>
        <dbReference type="ARBA" id="ARBA00009869"/>
    </source>
</evidence>
<evidence type="ECO:0000256" key="2">
    <source>
        <dbReference type="ARBA" id="ARBA00002695"/>
    </source>
</evidence>
<dbReference type="EC" id="4.2.1.33" evidence="6"/>
<comment type="caution">
    <text evidence="9">The sequence shown here is derived from an EMBL/GenBank/DDBJ whole genome shotgun (WGS) entry which is preliminary data.</text>
</comment>
<dbReference type="EMBL" id="FNOB01000012">
    <property type="protein sequence ID" value="SDX22166.1"/>
    <property type="molecule type" value="Genomic_DNA"/>
</dbReference>
<dbReference type="EMBL" id="BNAB01000012">
    <property type="protein sequence ID" value="GHE03239.1"/>
    <property type="molecule type" value="Genomic_DNA"/>
</dbReference>
<organism evidence="9 12">
    <name type="scientific">Allgaiera indica</name>
    <dbReference type="NCBI Taxonomy" id="765699"/>
    <lineage>
        <taxon>Bacteria</taxon>
        <taxon>Pseudomonadati</taxon>
        <taxon>Pseudomonadota</taxon>
        <taxon>Alphaproteobacteria</taxon>
        <taxon>Rhodobacterales</taxon>
        <taxon>Paracoccaceae</taxon>
        <taxon>Allgaiera</taxon>
    </lineage>
</organism>
<comment type="function">
    <text evidence="2">Catalyzes the isomerization between 2-isopropylmalate and 3-isopropylmalate, via the formation of 2-isopropylmaleate.</text>
</comment>
<feature type="domain" description="Aconitase A/isopropylmalate dehydratase small subunit swivel" evidence="8">
    <location>
        <begin position="46"/>
        <end position="96"/>
    </location>
</feature>
<dbReference type="Gene3D" id="3.20.19.10">
    <property type="entry name" value="Aconitase, domain 4"/>
    <property type="match status" value="1"/>
</dbReference>
<comment type="pathway">
    <text evidence="3">Amino-acid biosynthesis; L-leucine biosynthesis; L-leucine from 3-methyl-2-oxobutanoate: step 2/4.</text>
</comment>
<proteinExistence type="inferred from homology"/>
<gene>
    <name evidence="9" type="ORF">GCM10008024_25700</name>
    <name evidence="10" type="ORF">SAMN05444006_1128</name>
</gene>
<keyword evidence="11" id="KW-1185">Reference proteome</keyword>
<evidence type="ECO:0000259" key="8">
    <source>
        <dbReference type="Pfam" id="PF00694"/>
    </source>
</evidence>
<reference evidence="10 11" key="2">
    <citation type="submission" date="2016-10" db="EMBL/GenBank/DDBJ databases">
        <authorList>
            <person name="Varghese N."/>
            <person name="Submissions S."/>
        </authorList>
    </citation>
    <scope>NUCLEOTIDE SEQUENCE [LARGE SCALE GENOMIC DNA]</scope>
    <source>
        <strain evidence="10 11">DSM 24802</strain>
    </source>
</reference>
<dbReference type="Proteomes" id="UP000634647">
    <property type="component" value="Unassembled WGS sequence"/>
</dbReference>